<protein>
    <submittedName>
        <fullName evidence="5">MarR family transcriptional regulator</fullName>
    </submittedName>
</protein>
<dbReference type="GO" id="GO:0003700">
    <property type="term" value="F:DNA-binding transcription factor activity"/>
    <property type="evidence" value="ECO:0007669"/>
    <property type="project" value="InterPro"/>
</dbReference>
<keyword evidence="3" id="KW-0804">Transcription</keyword>
<dbReference type="Gene3D" id="1.10.10.10">
    <property type="entry name" value="Winged helix-like DNA-binding domain superfamily/Winged helix DNA-binding domain"/>
    <property type="match status" value="1"/>
</dbReference>
<evidence type="ECO:0000256" key="1">
    <source>
        <dbReference type="ARBA" id="ARBA00023015"/>
    </source>
</evidence>
<dbReference type="GO" id="GO:0006950">
    <property type="term" value="P:response to stress"/>
    <property type="evidence" value="ECO:0007669"/>
    <property type="project" value="TreeGrafter"/>
</dbReference>
<accession>A0A7V4WWF2</accession>
<dbReference type="InterPro" id="IPR039422">
    <property type="entry name" value="MarR/SlyA-like"/>
</dbReference>
<evidence type="ECO:0000256" key="2">
    <source>
        <dbReference type="ARBA" id="ARBA00023125"/>
    </source>
</evidence>
<dbReference type="PRINTS" id="PR00598">
    <property type="entry name" value="HTHMARR"/>
</dbReference>
<evidence type="ECO:0000313" key="5">
    <source>
        <dbReference type="EMBL" id="HGY56883.1"/>
    </source>
</evidence>
<dbReference type="SMART" id="SM00347">
    <property type="entry name" value="HTH_MARR"/>
    <property type="match status" value="1"/>
</dbReference>
<name>A0A7V4WWF2_CALAY</name>
<dbReference type="Pfam" id="PF01047">
    <property type="entry name" value="MarR"/>
    <property type="match status" value="1"/>
</dbReference>
<dbReference type="AlphaFoldDB" id="A0A7V4WWF2"/>
<keyword evidence="2" id="KW-0238">DNA-binding</keyword>
<reference evidence="5" key="1">
    <citation type="journal article" date="2020" name="mSystems">
        <title>Genome- and Community-Level Interaction Insights into Carbon Utilization and Element Cycling Functions of Hydrothermarchaeota in Hydrothermal Sediment.</title>
        <authorList>
            <person name="Zhou Z."/>
            <person name="Liu Y."/>
            <person name="Xu W."/>
            <person name="Pan J."/>
            <person name="Luo Z.H."/>
            <person name="Li M."/>
        </authorList>
    </citation>
    <scope>NUCLEOTIDE SEQUENCE [LARGE SCALE GENOMIC DNA]</scope>
    <source>
        <strain evidence="5">HyVt-577</strain>
    </source>
</reference>
<dbReference type="SUPFAM" id="SSF46785">
    <property type="entry name" value="Winged helix' DNA-binding domain"/>
    <property type="match status" value="1"/>
</dbReference>
<dbReference type="InterPro" id="IPR036390">
    <property type="entry name" value="WH_DNA-bd_sf"/>
</dbReference>
<dbReference type="PANTHER" id="PTHR33164:SF64">
    <property type="entry name" value="TRANSCRIPTIONAL REGULATOR SLYA"/>
    <property type="match status" value="1"/>
</dbReference>
<sequence length="191" mass="22022">MNFIQTPVFHPAGKRLQTVFAGPIQASSILFNTERLQSLSQTEPFTQSFPYIVHKLYRLIHLHINRSFARSGYDISLDQFLVLVFLWQQEGRSQQELARLTSKDKASITRLISGLVRRGLVKRERGMTDRRSKRIFLTPKGKEMQGGCYADGQRSRDLLVHGIDTEHLQITQQALLKMIENFQSQFSGEEK</sequence>
<dbReference type="InterPro" id="IPR000835">
    <property type="entry name" value="HTH_MarR-typ"/>
</dbReference>
<keyword evidence="1" id="KW-0805">Transcription regulation</keyword>
<dbReference type="PROSITE" id="PS01117">
    <property type="entry name" value="HTH_MARR_1"/>
    <property type="match status" value="1"/>
</dbReference>
<organism evidence="5">
    <name type="scientific">Caldithrix abyssi</name>
    <dbReference type="NCBI Taxonomy" id="187145"/>
    <lineage>
        <taxon>Bacteria</taxon>
        <taxon>Pseudomonadati</taxon>
        <taxon>Calditrichota</taxon>
        <taxon>Calditrichia</taxon>
        <taxon>Calditrichales</taxon>
        <taxon>Calditrichaceae</taxon>
        <taxon>Caldithrix</taxon>
    </lineage>
</organism>
<dbReference type="Proteomes" id="UP000885779">
    <property type="component" value="Unassembled WGS sequence"/>
</dbReference>
<proteinExistence type="predicted"/>
<feature type="domain" description="HTH marR-type" evidence="4">
    <location>
        <begin position="46"/>
        <end position="184"/>
    </location>
</feature>
<dbReference type="InterPro" id="IPR023187">
    <property type="entry name" value="Tscrpt_reg_MarR-type_CS"/>
</dbReference>
<comment type="caution">
    <text evidence="5">The sequence shown here is derived from an EMBL/GenBank/DDBJ whole genome shotgun (WGS) entry which is preliminary data.</text>
</comment>
<dbReference type="GO" id="GO:0003677">
    <property type="term" value="F:DNA binding"/>
    <property type="evidence" value="ECO:0007669"/>
    <property type="project" value="UniProtKB-KW"/>
</dbReference>
<dbReference type="PROSITE" id="PS50995">
    <property type="entry name" value="HTH_MARR_2"/>
    <property type="match status" value="1"/>
</dbReference>
<gene>
    <name evidence="5" type="ORF">ENK44_14340</name>
</gene>
<evidence type="ECO:0000259" key="4">
    <source>
        <dbReference type="PROSITE" id="PS50995"/>
    </source>
</evidence>
<evidence type="ECO:0000256" key="3">
    <source>
        <dbReference type="ARBA" id="ARBA00023163"/>
    </source>
</evidence>
<dbReference type="InterPro" id="IPR036388">
    <property type="entry name" value="WH-like_DNA-bd_sf"/>
</dbReference>
<dbReference type="PANTHER" id="PTHR33164">
    <property type="entry name" value="TRANSCRIPTIONAL REGULATOR, MARR FAMILY"/>
    <property type="match status" value="1"/>
</dbReference>
<dbReference type="EMBL" id="DRQG01000137">
    <property type="protein sequence ID" value="HGY56883.1"/>
    <property type="molecule type" value="Genomic_DNA"/>
</dbReference>